<evidence type="ECO:0000256" key="2">
    <source>
        <dbReference type="ARBA" id="ARBA00022617"/>
    </source>
</evidence>
<organism evidence="7 8">
    <name type="scientific">Penicillium flavigenum</name>
    <dbReference type="NCBI Taxonomy" id="254877"/>
    <lineage>
        <taxon>Eukaryota</taxon>
        <taxon>Fungi</taxon>
        <taxon>Dikarya</taxon>
        <taxon>Ascomycota</taxon>
        <taxon>Pezizomycotina</taxon>
        <taxon>Eurotiomycetes</taxon>
        <taxon>Eurotiomycetidae</taxon>
        <taxon>Eurotiales</taxon>
        <taxon>Aspergillaceae</taxon>
        <taxon>Penicillium</taxon>
    </lineage>
</organism>
<dbReference type="Gene3D" id="1.20.58.480">
    <property type="match status" value="1"/>
</dbReference>
<dbReference type="PANTHER" id="PTHR28657:SF5">
    <property type="entry name" value="INDOLEAMINE 2,3-DIOXYGENASE"/>
    <property type="match status" value="1"/>
</dbReference>
<evidence type="ECO:0000313" key="7">
    <source>
        <dbReference type="EMBL" id="OQE32371.1"/>
    </source>
</evidence>
<dbReference type="Pfam" id="PF00173">
    <property type="entry name" value="Cyt-b5"/>
    <property type="match status" value="1"/>
</dbReference>
<dbReference type="GO" id="GO:0034354">
    <property type="term" value="P:'de novo' NAD+ biosynthetic process from L-tryptophan"/>
    <property type="evidence" value="ECO:0007669"/>
    <property type="project" value="TreeGrafter"/>
</dbReference>
<evidence type="ECO:0000313" key="8">
    <source>
        <dbReference type="Proteomes" id="UP000191342"/>
    </source>
</evidence>
<dbReference type="Pfam" id="PF01231">
    <property type="entry name" value="IDO"/>
    <property type="match status" value="1"/>
</dbReference>
<comment type="function">
    <text evidence="5">Produces N-formyl-kynurenine through the oxidation of tryptophan.</text>
</comment>
<dbReference type="PRINTS" id="PR00363">
    <property type="entry name" value="CYTOCHROMEB5"/>
</dbReference>
<dbReference type="AlphaFoldDB" id="A0A1V6U1K9"/>
<proteinExistence type="inferred from homology"/>
<evidence type="ECO:0000256" key="3">
    <source>
        <dbReference type="ARBA" id="ARBA00022723"/>
    </source>
</evidence>
<comment type="similarity">
    <text evidence="1 5">Belongs to the indoleamine 2,3-dioxygenase family.</text>
</comment>
<dbReference type="Proteomes" id="UP000191342">
    <property type="component" value="Unassembled WGS sequence"/>
</dbReference>
<reference evidence="8" key="1">
    <citation type="journal article" date="2017" name="Nat. Microbiol.">
        <title>Global analysis of biosynthetic gene clusters reveals vast potential of secondary metabolite production in Penicillium species.</title>
        <authorList>
            <person name="Nielsen J.C."/>
            <person name="Grijseels S."/>
            <person name="Prigent S."/>
            <person name="Ji B."/>
            <person name="Dainat J."/>
            <person name="Nielsen K.F."/>
            <person name="Frisvad J.C."/>
            <person name="Workman M."/>
            <person name="Nielsen J."/>
        </authorList>
    </citation>
    <scope>NUCLEOTIDE SEQUENCE [LARGE SCALE GENOMIC DNA]</scope>
    <source>
        <strain evidence="8">IBT 14082</strain>
    </source>
</reference>
<keyword evidence="8" id="KW-1185">Reference proteome</keyword>
<dbReference type="SUPFAM" id="SSF55856">
    <property type="entry name" value="Cytochrome b5-like heme/steroid binding domain"/>
    <property type="match status" value="1"/>
</dbReference>
<dbReference type="EC" id="1.13.11.52" evidence="5"/>
<comment type="caution">
    <text evidence="7">The sequence shown here is derived from an EMBL/GenBank/DDBJ whole genome shotgun (WGS) entry which is preliminary data.</text>
</comment>
<dbReference type="GO" id="GO:0046872">
    <property type="term" value="F:metal ion binding"/>
    <property type="evidence" value="ECO:0007669"/>
    <property type="project" value="UniProtKB-UniRule"/>
</dbReference>
<protein>
    <recommendedName>
        <fullName evidence="5">Indoleamine 2,3-dioxygenase</fullName>
        <ecNumber evidence="5">1.13.11.52</ecNumber>
    </recommendedName>
</protein>
<keyword evidence="3 5" id="KW-0479">Metal-binding</keyword>
<dbReference type="SMART" id="SM01117">
    <property type="entry name" value="Cyt-b5"/>
    <property type="match status" value="1"/>
</dbReference>
<comment type="catalytic activity">
    <reaction evidence="5">
        <text>L-tryptophan + O2 = N-formyl-L-kynurenine</text>
        <dbReference type="Rhea" id="RHEA:24536"/>
        <dbReference type="ChEBI" id="CHEBI:15379"/>
        <dbReference type="ChEBI" id="CHEBI:57912"/>
        <dbReference type="ChEBI" id="CHEBI:58629"/>
    </reaction>
</comment>
<gene>
    <name evidence="7" type="ORF">PENFLA_c001G05220</name>
</gene>
<keyword evidence="2 5" id="KW-0349">Heme</keyword>
<dbReference type="EMBL" id="MLQL01000001">
    <property type="protein sequence ID" value="OQE32371.1"/>
    <property type="molecule type" value="Genomic_DNA"/>
</dbReference>
<dbReference type="PANTHER" id="PTHR28657">
    <property type="entry name" value="INDOLEAMINE 2,3-DIOXYGENASE"/>
    <property type="match status" value="1"/>
</dbReference>
<dbReference type="GO" id="GO:0005737">
    <property type="term" value="C:cytoplasm"/>
    <property type="evidence" value="ECO:0007669"/>
    <property type="project" value="TreeGrafter"/>
</dbReference>
<dbReference type="InterPro" id="IPR036400">
    <property type="entry name" value="Cyt_B5-like_heme/steroid_sf"/>
</dbReference>
<dbReference type="Gene3D" id="3.10.120.10">
    <property type="entry name" value="Cytochrome b5-like heme/steroid binding domain"/>
    <property type="match status" value="1"/>
</dbReference>
<dbReference type="InterPro" id="IPR000898">
    <property type="entry name" value="Indolamine_dOase"/>
</dbReference>
<accession>A0A1V6U1K9</accession>
<keyword evidence="5" id="KW-0560">Oxidoreductase</keyword>
<keyword evidence="4 5" id="KW-0408">Iron</keyword>
<dbReference type="GO" id="GO:0033754">
    <property type="term" value="F:indoleamine 2,3-dioxygenase activity"/>
    <property type="evidence" value="ECO:0007669"/>
    <property type="project" value="UniProtKB-EC"/>
</dbReference>
<dbReference type="SUPFAM" id="SSF140959">
    <property type="entry name" value="Indolic compounds 2,3-dioxygenase-like"/>
    <property type="match status" value="1"/>
</dbReference>
<name>A0A1V6U1K9_9EURO</name>
<dbReference type="InterPro" id="IPR018506">
    <property type="entry name" value="Cyt_B5_heme-BS"/>
</dbReference>
<dbReference type="OrthoDB" id="260519at2759"/>
<dbReference type="PROSITE" id="PS00191">
    <property type="entry name" value="CYTOCHROME_B5_1"/>
    <property type="match status" value="1"/>
</dbReference>
<dbReference type="STRING" id="254877.A0A1V6U1K9"/>
<evidence type="ECO:0000256" key="4">
    <source>
        <dbReference type="ARBA" id="ARBA00023004"/>
    </source>
</evidence>
<dbReference type="PROSITE" id="PS50255">
    <property type="entry name" value="CYTOCHROME_B5_2"/>
    <property type="match status" value="1"/>
</dbReference>
<dbReference type="InterPro" id="IPR001199">
    <property type="entry name" value="Cyt_B5-like_heme/steroid-bd"/>
</dbReference>
<sequence>MDQVKDNCELDDIPVSHNMMFSVSAVPTILYGNSSAIFNDSQDDSSSYRLNLALVVIFLIVSTHSFSPPCEKIIEKAERTNRRNGHENAGFLSKEAAFSPLQTIKALPPSHALWDQLAADLPRLVQTQTVRETVIKMPLLDASTKTLPDIYLQRAATILGMTAHVFVRMEGSEPLTLKYDSHSDILPPSLEIPWTAVCRRLGRPAPALTYVDGVVSNFTSTSLWHSGVALDNLELLVPTVGTKEEHTFVGIMIEINAKTIPILYQVIEAQRSVLAKDSSSLKDAIRRLHALLRQITETLNKLHASRAHKTHIDPVLWTLTVGNLGIPWVKGMVGAAGTAHPLFHMMDEFTGRFEYNTGIGQEAQIVRATYPIHWRQFLEAMKEVSVTKYIALSRDRELMDLWRTFTSSYNGNDGLLGFHRRKVFGFLAVSFRIGRSTTINGLGRKRRTEPWHEVDQELEKARLERRCLDPDEHILDSEPSSNKLFMSQLIKHNSEETGYWFSAKGSVYDASAFMQRHPGGDTVIALCSGQDVTDSLKAAGHLTNASIRDKLESYRIGTLEKPKFASSHAEEVYMAAVDLGQKAAEMENVQRRNLQLLNGKLTIMDEPETVTPKKARHLLDAKNRLRDEHVPVLATLLGSLLDSIAKLDMKLDLSGIRAQVVGLAMPGTGLGTATRFLDYEMALDMLHKDLSRLAEVKELAAMVLGTFENPGFTYSGQSRLESIMGTLSRVASQLIVLGK</sequence>
<evidence type="ECO:0000256" key="1">
    <source>
        <dbReference type="ARBA" id="ARBA00007119"/>
    </source>
</evidence>
<dbReference type="GO" id="GO:0019441">
    <property type="term" value="P:L-tryptophan catabolic process to kynurenine"/>
    <property type="evidence" value="ECO:0007669"/>
    <property type="project" value="UniProtKB-UniRule"/>
</dbReference>
<dbReference type="InterPro" id="IPR037217">
    <property type="entry name" value="Trp/Indoleamine_2_3_dOase-like"/>
</dbReference>
<evidence type="ECO:0000256" key="5">
    <source>
        <dbReference type="RuleBase" id="RU369119"/>
    </source>
</evidence>
<keyword evidence="5" id="KW-0223">Dioxygenase</keyword>
<dbReference type="GO" id="GO:0020037">
    <property type="term" value="F:heme binding"/>
    <property type="evidence" value="ECO:0007669"/>
    <property type="project" value="UniProtKB-UniRule"/>
</dbReference>
<evidence type="ECO:0000259" key="6">
    <source>
        <dbReference type="PROSITE" id="PS50255"/>
    </source>
</evidence>
<feature type="domain" description="Cytochrome b5 heme-binding" evidence="6">
    <location>
        <begin position="481"/>
        <end position="560"/>
    </location>
</feature>